<dbReference type="Pfam" id="PF16010">
    <property type="entry name" value="CDH-cyt"/>
    <property type="match status" value="1"/>
</dbReference>
<evidence type="ECO:0000313" key="12">
    <source>
        <dbReference type="EMBL" id="UNI18533.1"/>
    </source>
</evidence>
<dbReference type="Proteomes" id="UP000829364">
    <property type="component" value="Chromosome 4"/>
</dbReference>
<evidence type="ECO:0000256" key="8">
    <source>
        <dbReference type="SAM" id="Phobius"/>
    </source>
</evidence>
<dbReference type="CDD" id="cd08760">
    <property type="entry name" value="Cyt_b561_FRRS1_like"/>
    <property type="match status" value="1"/>
</dbReference>
<keyword evidence="9" id="KW-0732">Signal</keyword>
<dbReference type="Pfam" id="PF03188">
    <property type="entry name" value="Cytochrom_B561"/>
    <property type="match status" value="1"/>
</dbReference>
<keyword evidence="13" id="KW-1185">Reference proteome</keyword>
<dbReference type="Gene3D" id="2.60.40.1210">
    <property type="entry name" value="Cellobiose dehydrogenase, cytochrome domain"/>
    <property type="match status" value="1"/>
</dbReference>
<protein>
    <recommendedName>
        <fullName evidence="14">Cytochrome b561 domain-containing protein</fullName>
    </recommendedName>
</protein>
<dbReference type="InterPro" id="IPR006593">
    <property type="entry name" value="Cyt_b561/ferric_Rdtase_TM"/>
</dbReference>
<comment type="subcellular location">
    <subcellularLocation>
        <location evidence="1">Membrane</location>
    </subcellularLocation>
</comment>
<dbReference type="EMBL" id="CP086357">
    <property type="protein sequence ID" value="UNI18533.1"/>
    <property type="molecule type" value="Genomic_DNA"/>
</dbReference>
<feature type="chain" id="PRO_5040271458" description="Cytochrome b561 domain-containing protein" evidence="9">
    <location>
        <begin position="30"/>
        <end position="471"/>
    </location>
</feature>
<feature type="signal peptide" evidence="9">
    <location>
        <begin position="1"/>
        <end position="29"/>
    </location>
</feature>
<evidence type="ECO:0000256" key="5">
    <source>
        <dbReference type="ARBA" id="ARBA00022989"/>
    </source>
</evidence>
<dbReference type="KEGG" id="ptkz:JDV02_004797"/>
<keyword evidence="2" id="KW-0813">Transport</keyword>
<feature type="compositionally biased region" description="Basic and acidic residues" evidence="7">
    <location>
        <begin position="462"/>
        <end position="471"/>
    </location>
</feature>
<reference evidence="12" key="1">
    <citation type="submission" date="2021-11" db="EMBL/GenBank/DDBJ databases">
        <title>Purpureocillium_takamizusanense_genome.</title>
        <authorList>
            <person name="Nguyen N.-H."/>
        </authorList>
    </citation>
    <scope>NUCLEOTIDE SEQUENCE</scope>
    <source>
        <strain evidence="12">PT3</strain>
    </source>
</reference>
<feature type="transmembrane region" description="Helical" evidence="8">
    <location>
        <begin position="371"/>
        <end position="390"/>
    </location>
</feature>
<feature type="transmembrane region" description="Helical" evidence="8">
    <location>
        <begin position="267"/>
        <end position="291"/>
    </location>
</feature>
<dbReference type="SMART" id="SM00665">
    <property type="entry name" value="B561"/>
    <property type="match status" value="1"/>
</dbReference>
<evidence type="ECO:0000256" key="3">
    <source>
        <dbReference type="ARBA" id="ARBA00022692"/>
    </source>
</evidence>
<keyword evidence="3 8" id="KW-0812">Transmembrane</keyword>
<evidence type="ECO:0000256" key="4">
    <source>
        <dbReference type="ARBA" id="ARBA00022982"/>
    </source>
</evidence>
<dbReference type="InterPro" id="IPR015920">
    <property type="entry name" value="Cellobiose_DH-like_cyt"/>
</dbReference>
<evidence type="ECO:0000259" key="11">
    <source>
        <dbReference type="SMART" id="SM00665"/>
    </source>
</evidence>
<evidence type="ECO:0000313" key="13">
    <source>
        <dbReference type="Proteomes" id="UP000829364"/>
    </source>
</evidence>
<name>A0A9Q8QEK9_9HYPO</name>
<evidence type="ECO:0000256" key="6">
    <source>
        <dbReference type="ARBA" id="ARBA00023136"/>
    </source>
</evidence>
<dbReference type="SUPFAM" id="SSF49344">
    <property type="entry name" value="CBD9-like"/>
    <property type="match status" value="1"/>
</dbReference>
<dbReference type="InterPro" id="IPR005018">
    <property type="entry name" value="DOMON_domain"/>
</dbReference>
<evidence type="ECO:0000256" key="9">
    <source>
        <dbReference type="SAM" id="SignalP"/>
    </source>
</evidence>
<keyword evidence="5 8" id="KW-1133">Transmembrane helix</keyword>
<feature type="domain" description="DOMON" evidence="10">
    <location>
        <begin position="82"/>
        <end position="187"/>
    </location>
</feature>
<feature type="region of interest" description="Disordered" evidence="7">
    <location>
        <begin position="452"/>
        <end position="471"/>
    </location>
</feature>
<evidence type="ECO:0000259" key="10">
    <source>
        <dbReference type="SMART" id="SM00664"/>
    </source>
</evidence>
<sequence length="471" mass="51080">MTLSSQKPLRGLWPLAALLCLALPLQSVAEPVQYCKSGHSTDGEDGVDFCVGLSLHRNASTDAHNAYITLTHTRPSHSAVGWTAVGIGRTMMGALMFVMYGDPAASGEKKPTVSVRTATGHTYPNVVPRERMNGGDWRVMHAEWLTDGGQRDTSTAVVSLVCYSCTLWPDEPISASSTAQPWIWAWNKGQQFATFTDNEHLAMHEPRPDSGGYGHFYVDMTQAESAGSKEPSLPVIDPGVAAVGASDSPKSTGTSKPKPKPMSFHVIVMRIHGVLMMVAFLLLLPLGVLAIRSGSPRSFKYHWIIQTTASLAMAGGLAAGLSMHPEISTVHQVVGVCLAGMVVVQIYLGWRHHVDFVRIRRRTWISHAHIWAGRVFLAGGSVNVLLGLALSGYSRLCMAIVAGYIVVGGVGLTFWIRRRNKSMAAKSNGVVEGEEEEEQLVPLQSDEYFVVAEDGDDDESDDARKSTEKTR</sequence>
<feature type="transmembrane region" description="Helical" evidence="8">
    <location>
        <begin position="329"/>
        <end position="350"/>
    </location>
</feature>
<evidence type="ECO:0000256" key="1">
    <source>
        <dbReference type="ARBA" id="ARBA00004370"/>
    </source>
</evidence>
<dbReference type="OrthoDB" id="19261at2759"/>
<dbReference type="AlphaFoldDB" id="A0A9Q8QEK9"/>
<dbReference type="Gene3D" id="1.20.120.1770">
    <property type="match status" value="1"/>
</dbReference>
<dbReference type="PANTHER" id="PTHR47797">
    <property type="entry name" value="DEHYDROGENASE, PUTATIVE (AFU_ORTHOLOGUE AFUA_8G05805)-RELATED"/>
    <property type="match status" value="1"/>
</dbReference>
<dbReference type="CDD" id="cd09630">
    <property type="entry name" value="CDH_like_cytochrome"/>
    <property type="match status" value="1"/>
</dbReference>
<feature type="transmembrane region" description="Helical" evidence="8">
    <location>
        <begin position="396"/>
        <end position="416"/>
    </location>
</feature>
<gene>
    <name evidence="12" type="ORF">JDV02_004797</name>
</gene>
<dbReference type="RefSeq" id="XP_047842014.1">
    <property type="nucleotide sequence ID" value="XM_047986034.1"/>
</dbReference>
<dbReference type="GO" id="GO:0016020">
    <property type="term" value="C:membrane"/>
    <property type="evidence" value="ECO:0007669"/>
    <property type="project" value="UniProtKB-SubCell"/>
</dbReference>
<accession>A0A9Q8QEK9</accession>
<feature type="transmembrane region" description="Helical" evidence="8">
    <location>
        <begin position="303"/>
        <end position="323"/>
    </location>
</feature>
<organism evidence="12 13">
    <name type="scientific">Purpureocillium takamizusanense</name>
    <dbReference type="NCBI Taxonomy" id="2060973"/>
    <lineage>
        <taxon>Eukaryota</taxon>
        <taxon>Fungi</taxon>
        <taxon>Dikarya</taxon>
        <taxon>Ascomycota</taxon>
        <taxon>Pezizomycotina</taxon>
        <taxon>Sordariomycetes</taxon>
        <taxon>Hypocreomycetidae</taxon>
        <taxon>Hypocreales</taxon>
        <taxon>Ophiocordycipitaceae</taxon>
        <taxon>Purpureocillium</taxon>
    </lineage>
</organism>
<dbReference type="GeneID" id="72066748"/>
<proteinExistence type="predicted"/>
<evidence type="ECO:0008006" key="14">
    <source>
        <dbReference type="Google" id="ProtNLM"/>
    </source>
</evidence>
<dbReference type="PANTHER" id="PTHR47797:SF3">
    <property type="entry name" value="CYTOCHROME B561 DOMAIN-CONTAINING PROTEIN"/>
    <property type="match status" value="1"/>
</dbReference>
<keyword evidence="4" id="KW-0249">Electron transport</keyword>
<evidence type="ECO:0000256" key="2">
    <source>
        <dbReference type="ARBA" id="ARBA00022448"/>
    </source>
</evidence>
<evidence type="ECO:0000256" key="7">
    <source>
        <dbReference type="SAM" id="MobiDB-lite"/>
    </source>
</evidence>
<keyword evidence="6 8" id="KW-0472">Membrane</keyword>
<dbReference type="SMART" id="SM00664">
    <property type="entry name" value="DoH"/>
    <property type="match status" value="1"/>
</dbReference>
<feature type="domain" description="Cytochrome b561" evidence="11">
    <location>
        <begin position="271"/>
        <end position="388"/>
    </location>
</feature>